<evidence type="ECO:0000313" key="7">
    <source>
        <dbReference type="EMBL" id="KAK9712716.1"/>
    </source>
</evidence>
<name>A0ABR2W1S9_9FUNG</name>
<dbReference type="Proteomes" id="UP001479436">
    <property type="component" value="Unassembled WGS sequence"/>
</dbReference>
<dbReference type="InterPro" id="IPR038491">
    <property type="entry name" value="Velvet_dom_sf"/>
</dbReference>
<dbReference type="InterPro" id="IPR021740">
    <property type="entry name" value="Velvet"/>
</dbReference>
<evidence type="ECO:0000256" key="2">
    <source>
        <dbReference type="ARBA" id="ARBA00022969"/>
    </source>
</evidence>
<keyword evidence="8" id="KW-1185">Reference proteome</keyword>
<comment type="caution">
    <text evidence="7">The sequence shown here is derived from an EMBL/GenBank/DDBJ whole genome shotgun (WGS) entry which is preliminary data.</text>
</comment>
<evidence type="ECO:0000256" key="4">
    <source>
        <dbReference type="ARBA" id="ARBA00023163"/>
    </source>
</evidence>
<organism evidence="7 8">
    <name type="scientific">Basidiobolus ranarum</name>
    <dbReference type="NCBI Taxonomy" id="34480"/>
    <lineage>
        <taxon>Eukaryota</taxon>
        <taxon>Fungi</taxon>
        <taxon>Fungi incertae sedis</taxon>
        <taxon>Zoopagomycota</taxon>
        <taxon>Entomophthoromycotina</taxon>
        <taxon>Basidiobolomycetes</taxon>
        <taxon>Basidiobolales</taxon>
        <taxon>Basidiobolaceae</taxon>
        <taxon>Basidiobolus</taxon>
    </lineage>
</organism>
<dbReference type="PANTHER" id="PTHR33572:SF17">
    <property type="entry name" value="SEXUAL DEVELOPMENT REGULATOR VELC"/>
    <property type="match status" value="1"/>
</dbReference>
<accession>A0ABR2W1S9</accession>
<dbReference type="EMBL" id="JASJQH010007200">
    <property type="protein sequence ID" value="KAK9712716.1"/>
    <property type="molecule type" value="Genomic_DNA"/>
</dbReference>
<proteinExistence type="predicted"/>
<reference evidence="7 8" key="1">
    <citation type="submission" date="2023-04" db="EMBL/GenBank/DDBJ databases">
        <title>Genome of Basidiobolus ranarum AG-B5.</title>
        <authorList>
            <person name="Stajich J.E."/>
            <person name="Carter-House D."/>
            <person name="Gryganskyi A."/>
        </authorList>
    </citation>
    <scope>NUCLEOTIDE SEQUENCE [LARGE SCALE GENOMIC DNA]</scope>
    <source>
        <strain evidence="7 8">AG-B5</strain>
    </source>
</reference>
<keyword evidence="2" id="KW-0749">Sporulation</keyword>
<evidence type="ECO:0000256" key="5">
    <source>
        <dbReference type="ARBA" id="ARBA00023242"/>
    </source>
</evidence>
<gene>
    <name evidence="7" type="ORF">K7432_006936</name>
</gene>
<evidence type="ECO:0000313" key="8">
    <source>
        <dbReference type="Proteomes" id="UP001479436"/>
    </source>
</evidence>
<dbReference type="InterPro" id="IPR037525">
    <property type="entry name" value="Velvet_dom"/>
</dbReference>
<dbReference type="Gene3D" id="2.60.40.3960">
    <property type="entry name" value="Velvet domain"/>
    <property type="match status" value="1"/>
</dbReference>
<evidence type="ECO:0000256" key="3">
    <source>
        <dbReference type="ARBA" id="ARBA00023015"/>
    </source>
</evidence>
<keyword evidence="4" id="KW-0804">Transcription</keyword>
<sequence length="205" mass="22770">MFEYKLEVVQQPERARMCGFGERDRRPVDPPPIVKLTALKENSTSDNIPIDSTSFVVHADLWSSDCQTNCNVLLNTSGVQSRQGASSAFVANDTGIYSRNLVGSLVSSVYHLLDDKGEKGAFFIFPDLSIRTEGTYCLRFLFTDLSQTDQFPHSIVRAWTYSAPFTVYPAKSFPGVTVITELSKTFAKQGIKLAMRRPGAKEDLA</sequence>
<protein>
    <recommendedName>
        <fullName evidence="6">Velvet domain-containing protein</fullName>
    </recommendedName>
</protein>
<dbReference type="Pfam" id="PF11754">
    <property type="entry name" value="Velvet"/>
    <property type="match status" value="1"/>
</dbReference>
<dbReference type="PROSITE" id="PS51821">
    <property type="entry name" value="VELVET"/>
    <property type="match status" value="1"/>
</dbReference>
<keyword evidence="5" id="KW-0539">Nucleus</keyword>
<feature type="domain" description="Velvet" evidence="6">
    <location>
        <begin position="1"/>
        <end position="196"/>
    </location>
</feature>
<keyword evidence="3" id="KW-0805">Transcription regulation</keyword>
<comment type="subcellular location">
    <subcellularLocation>
        <location evidence="1">Nucleus</location>
    </subcellularLocation>
</comment>
<evidence type="ECO:0000259" key="6">
    <source>
        <dbReference type="PROSITE" id="PS51821"/>
    </source>
</evidence>
<evidence type="ECO:0000256" key="1">
    <source>
        <dbReference type="ARBA" id="ARBA00004123"/>
    </source>
</evidence>
<dbReference type="PANTHER" id="PTHR33572">
    <property type="entry name" value="SPORE DEVELOPMENT REGULATOR VOSA"/>
    <property type="match status" value="1"/>
</dbReference>